<sequence length="116" mass="12594">MFCKLDTGANCCCVISKQDVLSLPTKTHQACRAALTSFFGHKTTAQFKVKSSLSVNDKQHAETFFVIEQNVPVTLSGAAAESLGLIYRIDSVETQLYPAAQPFADFSTGLGQLKNF</sequence>
<organism evidence="1 2">
    <name type="scientific">Haemaphysalis longicornis</name>
    <name type="common">Bush tick</name>
    <dbReference type="NCBI Taxonomy" id="44386"/>
    <lineage>
        <taxon>Eukaryota</taxon>
        <taxon>Metazoa</taxon>
        <taxon>Ecdysozoa</taxon>
        <taxon>Arthropoda</taxon>
        <taxon>Chelicerata</taxon>
        <taxon>Arachnida</taxon>
        <taxon>Acari</taxon>
        <taxon>Parasitiformes</taxon>
        <taxon>Ixodida</taxon>
        <taxon>Ixodoidea</taxon>
        <taxon>Ixodidae</taxon>
        <taxon>Haemaphysalinae</taxon>
        <taxon>Haemaphysalis</taxon>
    </lineage>
</organism>
<protein>
    <submittedName>
        <fullName evidence="1">Uncharacterized protein</fullName>
    </submittedName>
</protein>
<accession>A0A9J6GTI5</accession>
<dbReference type="OrthoDB" id="6495545at2759"/>
<comment type="caution">
    <text evidence="1">The sequence shown here is derived from an EMBL/GenBank/DDBJ whole genome shotgun (WGS) entry which is preliminary data.</text>
</comment>
<evidence type="ECO:0000313" key="1">
    <source>
        <dbReference type="EMBL" id="KAH9378805.1"/>
    </source>
</evidence>
<keyword evidence="2" id="KW-1185">Reference proteome</keyword>
<dbReference type="AlphaFoldDB" id="A0A9J6GTI5"/>
<evidence type="ECO:0000313" key="2">
    <source>
        <dbReference type="Proteomes" id="UP000821853"/>
    </source>
</evidence>
<dbReference type="Proteomes" id="UP000821853">
    <property type="component" value="Unassembled WGS sequence"/>
</dbReference>
<name>A0A9J6GTI5_HAELO</name>
<dbReference type="EMBL" id="JABSTR010000009">
    <property type="protein sequence ID" value="KAH9378805.1"/>
    <property type="molecule type" value="Genomic_DNA"/>
</dbReference>
<proteinExistence type="predicted"/>
<reference evidence="1 2" key="1">
    <citation type="journal article" date="2020" name="Cell">
        <title>Large-Scale Comparative Analyses of Tick Genomes Elucidate Their Genetic Diversity and Vector Capacities.</title>
        <authorList>
            <consortium name="Tick Genome and Microbiome Consortium (TIGMIC)"/>
            <person name="Jia N."/>
            <person name="Wang J."/>
            <person name="Shi W."/>
            <person name="Du L."/>
            <person name="Sun Y."/>
            <person name="Zhan W."/>
            <person name="Jiang J.F."/>
            <person name="Wang Q."/>
            <person name="Zhang B."/>
            <person name="Ji P."/>
            <person name="Bell-Sakyi L."/>
            <person name="Cui X.M."/>
            <person name="Yuan T.T."/>
            <person name="Jiang B.G."/>
            <person name="Yang W.F."/>
            <person name="Lam T.T."/>
            <person name="Chang Q.C."/>
            <person name="Ding S.J."/>
            <person name="Wang X.J."/>
            <person name="Zhu J.G."/>
            <person name="Ruan X.D."/>
            <person name="Zhao L."/>
            <person name="Wei J.T."/>
            <person name="Ye R.Z."/>
            <person name="Que T.C."/>
            <person name="Du C.H."/>
            <person name="Zhou Y.H."/>
            <person name="Cheng J.X."/>
            <person name="Dai P.F."/>
            <person name="Guo W.B."/>
            <person name="Han X.H."/>
            <person name="Huang E.J."/>
            <person name="Li L.F."/>
            <person name="Wei W."/>
            <person name="Gao Y.C."/>
            <person name="Liu J.Z."/>
            <person name="Shao H.Z."/>
            <person name="Wang X."/>
            <person name="Wang C.C."/>
            <person name="Yang T.C."/>
            <person name="Huo Q.B."/>
            <person name="Li W."/>
            <person name="Chen H.Y."/>
            <person name="Chen S.E."/>
            <person name="Zhou L.G."/>
            <person name="Ni X.B."/>
            <person name="Tian J.H."/>
            <person name="Sheng Y."/>
            <person name="Liu T."/>
            <person name="Pan Y.S."/>
            <person name="Xia L.Y."/>
            <person name="Li J."/>
            <person name="Zhao F."/>
            <person name="Cao W.C."/>
        </authorList>
    </citation>
    <scope>NUCLEOTIDE SEQUENCE [LARGE SCALE GENOMIC DNA]</scope>
    <source>
        <strain evidence="1">HaeL-2018</strain>
    </source>
</reference>
<gene>
    <name evidence="1" type="ORF">HPB48_014772</name>
</gene>
<dbReference type="VEuPathDB" id="VectorBase:HLOH_059885"/>